<sequence>MPSPWTQHFRRFVLFLWLGFEYLNLTASFSSNLCTRRLLQVFSSLDMTFRQLFQPFFDADSWDNRKHVGLDGPGHTRFWRILDSGSPGLNMLDLGNSISRRILTTWSLDA</sequence>
<proteinExistence type="predicted"/>
<comment type="caution">
    <text evidence="1">The sequence shown here is derived from an EMBL/GenBank/DDBJ whole genome shotgun (WGS) entry which is preliminary data.</text>
</comment>
<accession>A0A916E4Z8</accession>
<reference evidence="1" key="1">
    <citation type="submission" date="2020-05" db="EMBL/GenBank/DDBJ databases">
        <authorList>
            <person name="Rincon C."/>
            <person name="Sanders R I."/>
            <person name="Robbins C."/>
            <person name="Chaturvedi A."/>
        </authorList>
    </citation>
    <scope>NUCLEOTIDE SEQUENCE</scope>
    <source>
        <strain evidence="1">CHB12</strain>
    </source>
</reference>
<dbReference type="OrthoDB" id="10438183at2759"/>
<dbReference type="VEuPathDB" id="FungiDB:RhiirFUN_023989"/>
<organism evidence="1 2">
    <name type="scientific">Rhizophagus irregularis</name>
    <dbReference type="NCBI Taxonomy" id="588596"/>
    <lineage>
        <taxon>Eukaryota</taxon>
        <taxon>Fungi</taxon>
        <taxon>Fungi incertae sedis</taxon>
        <taxon>Mucoromycota</taxon>
        <taxon>Glomeromycotina</taxon>
        <taxon>Glomeromycetes</taxon>
        <taxon>Glomerales</taxon>
        <taxon>Glomeraceae</taxon>
        <taxon>Rhizophagus</taxon>
    </lineage>
</organism>
<dbReference type="AlphaFoldDB" id="A0A916E4Z8"/>
<protein>
    <submittedName>
        <fullName evidence="1">Uncharacterized protein</fullName>
    </submittedName>
</protein>
<evidence type="ECO:0000313" key="1">
    <source>
        <dbReference type="EMBL" id="CAB5359683.1"/>
    </source>
</evidence>
<evidence type="ECO:0000313" key="2">
    <source>
        <dbReference type="Proteomes" id="UP000684084"/>
    </source>
</evidence>
<gene>
    <name evidence="1" type="ORF">CHRIB12_LOCUS7822</name>
</gene>
<dbReference type="EMBL" id="CAGKOT010000014">
    <property type="protein sequence ID" value="CAB5359683.1"/>
    <property type="molecule type" value="Genomic_DNA"/>
</dbReference>
<name>A0A916E4Z8_9GLOM</name>
<dbReference type="Proteomes" id="UP000684084">
    <property type="component" value="Unassembled WGS sequence"/>
</dbReference>